<sequence>MNIEISAKIGKRIPLVAIQQQSAALLSVNEQDPRFAGVFATQHRWLMGHVGLSLYFQLCNQNRQDEFNAANFLEVIQQHRVTSRNTAAAFLGEMLQYGILTQRPHRRDKRIRVLVPTASTIEAFRLWVEIHLATLDRLDDGGRCAHSRAHNRLSHFQPMVAEGLLQSALIREPAAPIAHFMSINSGFLIMERLILSIDRHDERRARYHTRLRSIQEVVTGFRLSRSHSARKISEGEASGILGWEGAKGRSTIWVSAEFVDGFIAQQMEKLAIIDRAFDQQWRIAEQN</sequence>
<organism evidence="1 2">
    <name type="scientific">Rhizobium halophytocola</name>
    <dbReference type="NCBI Taxonomy" id="735519"/>
    <lineage>
        <taxon>Bacteria</taxon>
        <taxon>Pseudomonadati</taxon>
        <taxon>Pseudomonadota</taxon>
        <taxon>Alphaproteobacteria</taxon>
        <taxon>Hyphomicrobiales</taxon>
        <taxon>Rhizobiaceae</taxon>
        <taxon>Rhizobium/Agrobacterium group</taxon>
        <taxon>Rhizobium</taxon>
    </lineage>
</organism>
<protein>
    <recommendedName>
        <fullName evidence="3">MarR family transcriptional regulator</fullName>
    </recommendedName>
</protein>
<evidence type="ECO:0000313" key="2">
    <source>
        <dbReference type="Proteomes" id="UP000759443"/>
    </source>
</evidence>
<comment type="caution">
    <text evidence="1">The sequence shown here is derived from an EMBL/GenBank/DDBJ whole genome shotgun (WGS) entry which is preliminary data.</text>
</comment>
<dbReference type="EMBL" id="JAGGJU010000002">
    <property type="protein sequence ID" value="MBP1849450.1"/>
    <property type="molecule type" value="Genomic_DNA"/>
</dbReference>
<dbReference type="RefSeq" id="WP_209942555.1">
    <property type="nucleotide sequence ID" value="NZ_JAGGJU010000002.1"/>
</dbReference>
<evidence type="ECO:0000313" key="1">
    <source>
        <dbReference type="EMBL" id="MBP1849450.1"/>
    </source>
</evidence>
<accession>A0ABS4DUT1</accession>
<evidence type="ECO:0008006" key="3">
    <source>
        <dbReference type="Google" id="ProtNLM"/>
    </source>
</evidence>
<proteinExistence type="predicted"/>
<reference evidence="1 2" key="1">
    <citation type="submission" date="2021-03" db="EMBL/GenBank/DDBJ databases">
        <title>Genomic Encyclopedia of Type Strains, Phase IV (KMG-IV): sequencing the most valuable type-strain genomes for metagenomic binning, comparative biology and taxonomic classification.</title>
        <authorList>
            <person name="Goeker M."/>
        </authorList>
    </citation>
    <scope>NUCLEOTIDE SEQUENCE [LARGE SCALE GENOMIC DNA]</scope>
    <source>
        <strain evidence="1 2">DSM 21600</strain>
    </source>
</reference>
<name>A0ABS4DUT1_9HYPH</name>
<keyword evidence="2" id="KW-1185">Reference proteome</keyword>
<gene>
    <name evidence="1" type="ORF">J2Z17_000871</name>
</gene>
<dbReference type="Proteomes" id="UP000759443">
    <property type="component" value="Unassembled WGS sequence"/>
</dbReference>